<evidence type="ECO:0000313" key="1">
    <source>
        <dbReference type="EMBL" id="RRT47491.1"/>
    </source>
</evidence>
<name>A0A426Y720_ENSVE</name>
<reference evidence="1 2" key="1">
    <citation type="journal article" date="2014" name="Agronomy (Basel)">
        <title>A Draft Genome Sequence for Ensete ventricosum, the Drought-Tolerant Tree Against Hunger.</title>
        <authorList>
            <person name="Harrison J."/>
            <person name="Moore K.A."/>
            <person name="Paszkiewicz K."/>
            <person name="Jones T."/>
            <person name="Grant M."/>
            <person name="Ambacheew D."/>
            <person name="Muzemil S."/>
            <person name="Studholme D.J."/>
        </authorList>
    </citation>
    <scope>NUCLEOTIDE SEQUENCE [LARGE SCALE GENOMIC DNA]</scope>
</reference>
<proteinExistence type="predicted"/>
<sequence>MGGIPTRSVRRNVECRRPCMMCTSSPPPGGNVTCETYPPLGVVRSRNVPWDPSLDQSETRKLIHMEADRSDLGIGIGGVLLGEIPRRRSRGLGWPPRAIVGDDYEVICFDFSSADSLSKCDFDRAGVLFQL</sequence>
<accession>A0A426Y720</accession>
<protein>
    <submittedName>
        <fullName evidence="1">Uncharacterized protein</fullName>
    </submittedName>
</protein>
<dbReference type="AlphaFoldDB" id="A0A426Y720"/>
<comment type="caution">
    <text evidence="1">The sequence shown here is derived from an EMBL/GenBank/DDBJ whole genome shotgun (WGS) entry which is preliminary data.</text>
</comment>
<organism evidence="1 2">
    <name type="scientific">Ensete ventricosum</name>
    <name type="common">Abyssinian banana</name>
    <name type="synonym">Musa ensete</name>
    <dbReference type="NCBI Taxonomy" id="4639"/>
    <lineage>
        <taxon>Eukaryota</taxon>
        <taxon>Viridiplantae</taxon>
        <taxon>Streptophyta</taxon>
        <taxon>Embryophyta</taxon>
        <taxon>Tracheophyta</taxon>
        <taxon>Spermatophyta</taxon>
        <taxon>Magnoliopsida</taxon>
        <taxon>Liliopsida</taxon>
        <taxon>Zingiberales</taxon>
        <taxon>Musaceae</taxon>
        <taxon>Ensete</taxon>
    </lineage>
</organism>
<dbReference type="Proteomes" id="UP000287651">
    <property type="component" value="Unassembled WGS sequence"/>
</dbReference>
<gene>
    <name evidence="1" type="ORF">B296_00041881</name>
</gene>
<dbReference type="EMBL" id="AMZH03014527">
    <property type="protein sequence ID" value="RRT47491.1"/>
    <property type="molecule type" value="Genomic_DNA"/>
</dbReference>
<evidence type="ECO:0000313" key="2">
    <source>
        <dbReference type="Proteomes" id="UP000287651"/>
    </source>
</evidence>